<accession>A0ABN2R679</accession>
<name>A0ABN2R679_9MICO</name>
<evidence type="ECO:0000256" key="1">
    <source>
        <dbReference type="SAM" id="Phobius"/>
    </source>
</evidence>
<keyword evidence="3" id="KW-1185">Reference proteome</keyword>
<sequence>MAGISQLANPGRTSRGILGIDDPSAELVVHELGFANLSLGVVALFAAFVPGWGLLGAVPGALYLGLAGVRHIAKRGKNAEETVATWTDLLVFVGVALGVVGLLLAN</sequence>
<dbReference type="EMBL" id="BAAAMK010000009">
    <property type="protein sequence ID" value="GAA1964155.1"/>
    <property type="molecule type" value="Genomic_DNA"/>
</dbReference>
<evidence type="ECO:0000313" key="2">
    <source>
        <dbReference type="EMBL" id="GAA1964155.1"/>
    </source>
</evidence>
<gene>
    <name evidence="2" type="ORF">GCM10009717_33710</name>
</gene>
<organism evidence="2 3">
    <name type="scientific">Agromyces allii</name>
    <dbReference type="NCBI Taxonomy" id="393607"/>
    <lineage>
        <taxon>Bacteria</taxon>
        <taxon>Bacillati</taxon>
        <taxon>Actinomycetota</taxon>
        <taxon>Actinomycetes</taxon>
        <taxon>Micrococcales</taxon>
        <taxon>Microbacteriaceae</taxon>
        <taxon>Agromyces</taxon>
    </lineage>
</organism>
<protein>
    <submittedName>
        <fullName evidence="2">Uncharacterized protein</fullName>
    </submittedName>
</protein>
<keyword evidence="1" id="KW-1133">Transmembrane helix</keyword>
<feature type="transmembrane region" description="Helical" evidence="1">
    <location>
        <begin position="85"/>
        <end position="105"/>
    </location>
</feature>
<keyword evidence="1" id="KW-0472">Membrane</keyword>
<evidence type="ECO:0000313" key="3">
    <source>
        <dbReference type="Proteomes" id="UP001499954"/>
    </source>
</evidence>
<feature type="transmembrane region" description="Helical" evidence="1">
    <location>
        <begin position="37"/>
        <end position="64"/>
    </location>
</feature>
<proteinExistence type="predicted"/>
<dbReference type="RefSeq" id="WP_157415901.1">
    <property type="nucleotide sequence ID" value="NZ_BAAAMK010000009.1"/>
</dbReference>
<comment type="caution">
    <text evidence="2">The sequence shown here is derived from an EMBL/GenBank/DDBJ whole genome shotgun (WGS) entry which is preliminary data.</text>
</comment>
<dbReference type="Proteomes" id="UP001499954">
    <property type="component" value="Unassembled WGS sequence"/>
</dbReference>
<reference evidence="2 3" key="1">
    <citation type="journal article" date="2019" name="Int. J. Syst. Evol. Microbiol.">
        <title>The Global Catalogue of Microorganisms (GCM) 10K type strain sequencing project: providing services to taxonomists for standard genome sequencing and annotation.</title>
        <authorList>
            <consortium name="The Broad Institute Genomics Platform"/>
            <consortium name="The Broad Institute Genome Sequencing Center for Infectious Disease"/>
            <person name="Wu L."/>
            <person name="Ma J."/>
        </authorList>
    </citation>
    <scope>NUCLEOTIDE SEQUENCE [LARGE SCALE GENOMIC DNA]</scope>
    <source>
        <strain evidence="2 3">JCM 13584</strain>
    </source>
</reference>
<keyword evidence="1" id="KW-0812">Transmembrane</keyword>